<dbReference type="EMBL" id="LQYV01000081">
    <property type="protein sequence ID" value="KYD25593.1"/>
    <property type="molecule type" value="Genomic_DNA"/>
</dbReference>
<dbReference type="PANTHER" id="PTHR30404:SF0">
    <property type="entry name" value="N-ACETYLMURAMOYL-L-ALANINE AMIDASE AMIC"/>
    <property type="match status" value="1"/>
</dbReference>
<dbReference type="GO" id="GO:0030288">
    <property type="term" value="C:outer membrane-bounded periplasmic space"/>
    <property type="evidence" value="ECO:0007669"/>
    <property type="project" value="TreeGrafter"/>
</dbReference>
<feature type="chain" id="PRO_5007564636" evidence="3">
    <location>
        <begin position="23"/>
        <end position="815"/>
    </location>
</feature>
<organism evidence="5 6">
    <name type="scientific">Geobacillus stearothermophilus</name>
    <name type="common">Bacillus stearothermophilus</name>
    <dbReference type="NCBI Taxonomy" id="1422"/>
    <lineage>
        <taxon>Bacteria</taxon>
        <taxon>Bacillati</taxon>
        <taxon>Bacillota</taxon>
        <taxon>Bacilli</taxon>
        <taxon>Bacillales</taxon>
        <taxon>Anoxybacillaceae</taxon>
        <taxon>Geobacillus</taxon>
    </lineage>
</organism>
<dbReference type="InterPro" id="IPR050695">
    <property type="entry name" value="N-acetylmuramoyl_amidase_3"/>
</dbReference>
<feature type="domain" description="SH3b" evidence="4">
    <location>
        <begin position="176"/>
        <end position="243"/>
    </location>
</feature>
<accession>A0A150MM72</accession>
<feature type="domain" description="SH3b" evidence="4">
    <location>
        <begin position="325"/>
        <end position="400"/>
    </location>
</feature>
<feature type="domain" description="SH3b" evidence="4">
    <location>
        <begin position="103"/>
        <end position="170"/>
    </location>
</feature>
<evidence type="ECO:0000256" key="1">
    <source>
        <dbReference type="ARBA" id="ARBA00022801"/>
    </source>
</evidence>
<dbReference type="GO" id="GO:0071555">
    <property type="term" value="P:cell wall organization"/>
    <property type="evidence" value="ECO:0007669"/>
    <property type="project" value="UniProtKB-KW"/>
</dbReference>
<dbReference type="SMART" id="SM00646">
    <property type="entry name" value="Ami_3"/>
    <property type="match status" value="1"/>
</dbReference>
<protein>
    <submittedName>
        <fullName evidence="5">N-acetylmuramoyl-L-alanine amidase</fullName>
        <ecNumber evidence="5">3.5.1.28</ecNumber>
    </submittedName>
</protein>
<dbReference type="CDD" id="cd02696">
    <property type="entry name" value="MurNAc-LAA"/>
    <property type="match status" value="1"/>
</dbReference>
<dbReference type="SMART" id="SM00287">
    <property type="entry name" value="SH3b"/>
    <property type="match status" value="7"/>
</dbReference>
<dbReference type="Pfam" id="PF08239">
    <property type="entry name" value="SH3_3"/>
    <property type="match status" value="5"/>
</dbReference>
<name>A0A150MM72_GEOSE</name>
<evidence type="ECO:0000313" key="6">
    <source>
        <dbReference type="Proteomes" id="UP000075424"/>
    </source>
</evidence>
<feature type="signal peptide" evidence="3">
    <location>
        <begin position="1"/>
        <end position="22"/>
    </location>
</feature>
<dbReference type="AlphaFoldDB" id="A0A150MM72"/>
<dbReference type="PANTHER" id="PTHR30404">
    <property type="entry name" value="N-ACETYLMURAMOYL-L-ALANINE AMIDASE"/>
    <property type="match status" value="1"/>
</dbReference>
<dbReference type="GO" id="GO:0008745">
    <property type="term" value="F:N-acetylmuramoyl-L-alanine amidase activity"/>
    <property type="evidence" value="ECO:0007669"/>
    <property type="project" value="UniProtKB-EC"/>
</dbReference>
<keyword evidence="2" id="KW-0961">Cell wall biogenesis/degradation</keyword>
<evidence type="ECO:0000256" key="2">
    <source>
        <dbReference type="ARBA" id="ARBA00023316"/>
    </source>
</evidence>
<dbReference type="Gene3D" id="3.40.630.40">
    <property type="entry name" value="Zn-dependent exopeptidases"/>
    <property type="match status" value="1"/>
</dbReference>
<dbReference type="Pfam" id="PF13457">
    <property type="entry name" value="GW"/>
    <property type="match status" value="1"/>
</dbReference>
<dbReference type="Gene3D" id="2.30.30.40">
    <property type="entry name" value="SH3 Domains"/>
    <property type="match status" value="7"/>
</dbReference>
<comment type="caution">
    <text evidence="5">The sequence shown here is derived from an EMBL/GenBank/DDBJ whole genome shotgun (WGS) entry which is preliminary data.</text>
</comment>
<evidence type="ECO:0000256" key="3">
    <source>
        <dbReference type="SAM" id="SignalP"/>
    </source>
</evidence>
<reference evidence="5 6" key="1">
    <citation type="submission" date="2016-01" db="EMBL/GenBank/DDBJ databases">
        <title>Draft Genome Sequences of Seven Thermophilic Sporeformers Isolated from Foods.</title>
        <authorList>
            <person name="Berendsen E.M."/>
            <person name="Wells-Bennik M.H."/>
            <person name="Krawcyk A.O."/>
            <person name="De Jong A."/>
            <person name="Holsappel S."/>
            <person name="Eijlander R.T."/>
            <person name="Kuipers O.P."/>
        </authorList>
    </citation>
    <scope>NUCLEOTIDE SEQUENCE [LARGE SCALE GENOMIC DNA]</scope>
    <source>
        <strain evidence="5 6">B4109</strain>
    </source>
</reference>
<dbReference type="Pfam" id="PF01520">
    <property type="entry name" value="Amidase_3"/>
    <property type="match status" value="1"/>
</dbReference>
<dbReference type="RefSeq" id="WP_033014926.1">
    <property type="nucleotide sequence ID" value="NZ_CBCSGJ010000011.1"/>
</dbReference>
<proteinExistence type="predicted"/>
<dbReference type="PROSITE" id="PS51781">
    <property type="entry name" value="SH3B"/>
    <property type="match status" value="5"/>
</dbReference>
<dbReference type="PATRIC" id="fig|1422.18.peg.206"/>
<dbReference type="EC" id="3.5.1.28" evidence="5"/>
<dbReference type="Proteomes" id="UP000075424">
    <property type="component" value="Unassembled WGS sequence"/>
</dbReference>
<evidence type="ECO:0000313" key="5">
    <source>
        <dbReference type="EMBL" id="KYD25593.1"/>
    </source>
</evidence>
<dbReference type="InterPro" id="IPR025987">
    <property type="entry name" value="GW_dom"/>
</dbReference>
<dbReference type="SUPFAM" id="SSF53187">
    <property type="entry name" value="Zn-dependent exopeptidases"/>
    <property type="match status" value="1"/>
</dbReference>
<dbReference type="GO" id="GO:0009253">
    <property type="term" value="P:peptidoglycan catabolic process"/>
    <property type="evidence" value="ECO:0007669"/>
    <property type="project" value="InterPro"/>
</dbReference>
<feature type="domain" description="SH3b" evidence="4">
    <location>
        <begin position="408"/>
        <end position="474"/>
    </location>
</feature>
<gene>
    <name evidence="5" type="ORF">B4109_2708</name>
</gene>
<evidence type="ECO:0000259" key="4">
    <source>
        <dbReference type="PROSITE" id="PS51781"/>
    </source>
</evidence>
<dbReference type="InterPro" id="IPR003646">
    <property type="entry name" value="SH3-like_bac-type"/>
</dbReference>
<feature type="domain" description="SH3b" evidence="4">
    <location>
        <begin position="31"/>
        <end position="98"/>
    </location>
</feature>
<keyword evidence="3" id="KW-0732">Signal</keyword>
<sequence>MKKTLLSVLLATCPLWPSAALAADGSPSSSSPTLMVAEHNALLRRGATDSYQIVESISAGQQVKVIDKFQNAAGETWYRIEYKGITGWARADDFSEAHVSSAFPNVMFAKQDSLLRRGATDSYRSVGSIPAGQQVKVIDEFQNAYGETWYRIEYGGVTGWTRADSFSNQPPSMLVGKRAVIAANDIAMRKGASPYYPVVKTLSNGDVVSIIAEFTNSLGEQYVRVEWAGVKGWVKTEQIYIPKQLPTLLPTFMNVVQSSPVRRGASVHYRAVATVSRGQSVKVIDLFVTNGQELWCRVDLGHVRGWVSEKVLTMSSTMSVPSGVSDTSSVSGQPLTVSVSVANVRQAPSLKAKVVTQLKKGTKLNSLSSAKDASGALWYKVSLNGKTLGWVHETVVTKSYLSPPASQGMQKQVTTTNAALFAEPSLSAAVIERIAKNRTVTVLKTTEASPFDWVQVTSASGKTGWMPVFEVKAPSYVYVKQAGTPLRRGASSNYQSLKALAANERLAVLYEYHGWLNVETSNGVRGWVEESSTSTVALNSLVEPTFSTINDNAYLTWKKTSNFRVSYSLLPGNRLKITGSFSYAEVPSTDIPGIQTVEWTGSSLLITFEPGYTFTLRHYSDRLALKILETGLKGKKIIIDAGHGAHDTGAIGPGGTREKDITLDTALLLKEELERAGAIVKLTRSTDIFLELSERTWIANSSDYDAFISIHADSYSRTSRGTTTYYNVSSNFNGPKSEQLAAIVQKHLVQQLGTYDRGHKTQNFYVNRKNELPSILVELAFISNPNEEAQLKTKAFRQKAAVGIREGLEEYFSQF</sequence>
<dbReference type="InterPro" id="IPR002508">
    <property type="entry name" value="MurNAc-LAA_cat"/>
</dbReference>
<keyword evidence="1 5" id="KW-0378">Hydrolase</keyword>